<dbReference type="EMBL" id="QEQD01000002">
    <property type="protein sequence ID" value="RDF05358.1"/>
    <property type="molecule type" value="Genomic_DNA"/>
</dbReference>
<accession>A0A369ZJZ9</accession>
<evidence type="ECO:0000313" key="2">
    <source>
        <dbReference type="EMBL" id="RDF05358.1"/>
    </source>
</evidence>
<proteinExistence type="predicted"/>
<dbReference type="PIRSF" id="PIRSF020634">
    <property type="entry name" value="TerY_vWA"/>
    <property type="match status" value="1"/>
</dbReference>
<organism evidence="2 3">
    <name type="scientific">Haemophilus parahaemolyticus</name>
    <dbReference type="NCBI Taxonomy" id="735"/>
    <lineage>
        <taxon>Bacteria</taxon>
        <taxon>Pseudomonadati</taxon>
        <taxon>Pseudomonadota</taxon>
        <taxon>Gammaproteobacteria</taxon>
        <taxon>Pasteurellales</taxon>
        <taxon>Pasteurellaceae</taxon>
        <taxon>Haemophilus</taxon>
    </lineage>
</organism>
<sequence length="217" mass="23777">MSDLSDLIDNPSPRCACILVLDTSDSMSGDPINQLNSGVHEFISSVQKDDLAKYSVELAILTAGMSIEEVIPFTIAKNIDYNSHFEANGLTPLGGAVEQALRMLEERKEEYRQTGTPYYQPWLVLISDGAPTDHWQYVAQKAKDLCNNKKLVSLAVGVNNADMSILSEFSNRPALKLQGLNFKDFFEWLSASMNRVSGSGSTAATVNLPPVNSWASI</sequence>
<dbReference type="AlphaFoldDB" id="A0A369ZJZ9"/>
<dbReference type="STRING" id="735.B0185_09845"/>
<evidence type="ECO:0000259" key="1">
    <source>
        <dbReference type="PROSITE" id="PS50234"/>
    </source>
</evidence>
<comment type="caution">
    <text evidence="2">The sequence shown here is derived from an EMBL/GenBank/DDBJ whole genome shotgun (WGS) entry which is preliminary data.</text>
</comment>
<dbReference type="PROSITE" id="PS50234">
    <property type="entry name" value="VWFA"/>
    <property type="match status" value="1"/>
</dbReference>
<dbReference type="SMART" id="SM00327">
    <property type="entry name" value="VWA"/>
    <property type="match status" value="1"/>
</dbReference>
<name>A0A369ZJZ9_HAEPH</name>
<dbReference type="InterPro" id="IPR036465">
    <property type="entry name" value="vWFA_dom_sf"/>
</dbReference>
<evidence type="ECO:0000313" key="3">
    <source>
        <dbReference type="Proteomes" id="UP000253999"/>
    </source>
</evidence>
<dbReference type="Pfam" id="PF00092">
    <property type="entry name" value="VWA"/>
    <property type="match status" value="1"/>
</dbReference>
<gene>
    <name evidence="2" type="ORF">DPV98_02895</name>
</gene>
<dbReference type="InterPro" id="IPR011392">
    <property type="entry name" value="Tellurite-R_TerY"/>
</dbReference>
<feature type="domain" description="VWFA" evidence="1">
    <location>
        <begin position="16"/>
        <end position="196"/>
    </location>
</feature>
<dbReference type="InterPro" id="IPR002035">
    <property type="entry name" value="VWF_A"/>
</dbReference>
<reference evidence="2 3" key="1">
    <citation type="submission" date="2018-05" db="EMBL/GenBank/DDBJ databases">
        <title>Draft Genome Sequences for a Diverse set of 7 Haemophilus Species.</title>
        <authorList>
            <person name="Nichols M."/>
            <person name="Topaz N."/>
            <person name="Wang X."/>
            <person name="Wang X."/>
            <person name="Boxrud D."/>
        </authorList>
    </citation>
    <scope>NUCLEOTIDE SEQUENCE [LARGE SCALE GENOMIC DNA]</scope>
    <source>
        <strain evidence="2 3">C2010039593</strain>
    </source>
</reference>
<dbReference type="Gene3D" id="3.40.50.410">
    <property type="entry name" value="von Willebrand factor, type A domain"/>
    <property type="match status" value="1"/>
</dbReference>
<dbReference type="SUPFAM" id="SSF53300">
    <property type="entry name" value="vWA-like"/>
    <property type="match status" value="1"/>
</dbReference>
<dbReference type="RefSeq" id="WP_111312567.1">
    <property type="nucleotide sequence ID" value="NZ_QEQD01000002.1"/>
</dbReference>
<dbReference type="Proteomes" id="UP000253999">
    <property type="component" value="Unassembled WGS sequence"/>
</dbReference>
<protein>
    <submittedName>
        <fullName evidence="2">VWA domain-containing protein</fullName>
    </submittedName>
</protein>